<evidence type="ECO:0000256" key="4">
    <source>
        <dbReference type="ARBA" id="ARBA00022741"/>
    </source>
</evidence>
<dbReference type="PANTHER" id="PTHR11669:SF9">
    <property type="entry name" value="REPLICATION FACTOR C SUBUNIT 5"/>
    <property type="match status" value="1"/>
</dbReference>
<dbReference type="InterPro" id="IPR050238">
    <property type="entry name" value="DNA_Rep/Repair_Clamp_Loader"/>
</dbReference>
<dbReference type="InterPro" id="IPR008921">
    <property type="entry name" value="DNA_pol3_clamp-load_cplx_C"/>
</dbReference>
<dbReference type="OrthoDB" id="10254700at2759"/>
<dbReference type="FunFam" id="1.10.8.60:FF:000028">
    <property type="entry name" value="Replication factor C subunit 5"/>
    <property type="match status" value="1"/>
</dbReference>
<evidence type="ECO:0000256" key="5">
    <source>
        <dbReference type="ARBA" id="ARBA00022840"/>
    </source>
</evidence>
<dbReference type="FunCoup" id="D8LMR9">
    <property type="interactions" value="291"/>
</dbReference>
<dbReference type="CDD" id="cd18140">
    <property type="entry name" value="HLD_clamp_RFC"/>
    <property type="match status" value="1"/>
</dbReference>
<dbReference type="NCBIfam" id="NF001679">
    <property type="entry name" value="PRK00440.1"/>
    <property type="match status" value="1"/>
</dbReference>
<dbReference type="InterPro" id="IPR003593">
    <property type="entry name" value="AAA+_ATPase"/>
</dbReference>
<feature type="compositionally biased region" description="Low complexity" evidence="7">
    <location>
        <begin position="36"/>
        <end position="45"/>
    </location>
</feature>
<dbReference type="CDD" id="cd00009">
    <property type="entry name" value="AAA"/>
    <property type="match status" value="1"/>
</dbReference>
<keyword evidence="3" id="KW-0235">DNA replication</keyword>
<evidence type="ECO:0000256" key="1">
    <source>
        <dbReference type="ARBA" id="ARBA00004123"/>
    </source>
</evidence>
<dbReference type="OMA" id="ICNHISQ"/>
<dbReference type="Pfam" id="PF00004">
    <property type="entry name" value="AAA"/>
    <property type="match status" value="1"/>
</dbReference>
<dbReference type="Pfam" id="PF08542">
    <property type="entry name" value="Rep_fac_C"/>
    <property type="match status" value="1"/>
</dbReference>
<dbReference type="InterPro" id="IPR003959">
    <property type="entry name" value="ATPase_AAA_core"/>
</dbReference>
<accession>D8LMR9</accession>
<comment type="similarity">
    <text evidence="2">Belongs to the activator 1 small subunits family.</text>
</comment>
<dbReference type="FunFam" id="1.20.272.10:FF:000004">
    <property type="entry name" value="Replication factor C subunit 5"/>
    <property type="match status" value="1"/>
</dbReference>
<dbReference type="GO" id="GO:0003677">
    <property type="term" value="F:DNA binding"/>
    <property type="evidence" value="ECO:0007669"/>
    <property type="project" value="InterPro"/>
</dbReference>
<evidence type="ECO:0000259" key="8">
    <source>
        <dbReference type="SMART" id="SM00382"/>
    </source>
</evidence>
<organism evidence="9 10">
    <name type="scientific">Ectocarpus siliculosus</name>
    <name type="common">Brown alga</name>
    <name type="synonym">Conferva siliculosa</name>
    <dbReference type="NCBI Taxonomy" id="2880"/>
    <lineage>
        <taxon>Eukaryota</taxon>
        <taxon>Sar</taxon>
        <taxon>Stramenopiles</taxon>
        <taxon>Ochrophyta</taxon>
        <taxon>PX clade</taxon>
        <taxon>Phaeophyceae</taxon>
        <taxon>Ectocarpales</taxon>
        <taxon>Ectocarpaceae</taxon>
        <taxon>Ectocarpus</taxon>
    </lineage>
</organism>
<dbReference type="Gene3D" id="1.20.272.10">
    <property type="match status" value="1"/>
</dbReference>
<evidence type="ECO:0000256" key="6">
    <source>
        <dbReference type="ARBA" id="ARBA00023242"/>
    </source>
</evidence>
<dbReference type="AlphaFoldDB" id="D8LMR9"/>
<gene>
    <name evidence="9" type="ORF">Esi_0041_0028</name>
</gene>
<keyword evidence="10" id="KW-1185">Reference proteome</keyword>
<evidence type="ECO:0000313" key="9">
    <source>
        <dbReference type="EMBL" id="CBN74720.1"/>
    </source>
</evidence>
<comment type="subcellular location">
    <subcellularLocation>
        <location evidence="1">Nucleus</location>
    </subcellularLocation>
</comment>
<dbReference type="GO" id="GO:0005524">
    <property type="term" value="F:ATP binding"/>
    <property type="evidence" value="ECO:0007669"/>
    <property type="project" value="UniProtKB-KW"/>
</dbReference>
<dbReference type="InParanoid" id="D8LMR9"/>
<dbReference type="SMART" id="SM00382">
    <property type="entry name" value="AAA"/>
    <property type="match status" value="1"/>
</dbReference>
<dbReference type="EMBL" id="FN648608">
    <property type="protein sequence ID" value="CBN74720.1"/>
    <property type="molecule type" value="Genomic_DNA"/>
</dbReference>
<dbReference type="InterPro" id="IPR013748">
    <property type="entry name" value="Rep_factorC_C"/>
</dbReference>
<feature type="domain" description="AAA+ ATPase" evidence="8">
    <location>
        <begin position="95"/>
        <end position="222"/>
    </location>
</feature>
<dbReference type="GO" id="GO:0005663">
    <property type="term" value="C:DNA replication factor C complex"/>
    <property type="evidence" value="ECO:0007669"/>
    <property type="project" value="TreeGrafter"/>
</dbReference>
<dbReference type="SUPFAM" id="SSF52540">
    <property type="entry name" value="P-loop containing nucleoside triphosphate hydrolases"/>
    <property type="match status" value="1"/>
</dbReference>
<name>D8LMR9_ECTSI</name>
<dbReference type="GO" id="GO:0003689">
    <property type="term" value="F:DNA clamp loader activity"/>
    <property type="evidence" value="ECO:0007669"/>
    <property type="project" value="TreeGrafter"/>
</dbReference>
<evidence type="ECO:0000256" key="3">
    <source>
        <dbReference type="ARBA" id="ARBA00022705"/>
    </source>
</evidence>
<dbReference type="EMBL" id="FN649740">
    <property type="protein sequence ID" value="CBN74720.1"/>
    <property type="molecule type" value="Genomic_DNA"/>
</dbReference>
<dbReference type="GO" id="GO:0016887">
    <property type="term" value="F:ATP hydrolysis activity"/>
    <property type="evidence" value="ECO:0007669"/>
    <property type="project" value="InterPro"/>
</dbReference>
<dbReference type="FunFam" id="3.40.50.300:FF:000129">
    <property type="entry name" value="Replication factor C subunit 5"/>
    <property type="match status" value="1"/>
</dbReference>
<dbReference type="InterPro" id="IPR047854">
    <property type="entry name" value="RFC_lid"/>
</dbReference>
<dbReference type="STRING" id="2880.D8LMR9"/>
<evidence type="ECO:0000256" key="2">
    <source>
        <dbReference type="ARBA" id="ARBA00005378"/>
    </source>
</evidence>
<dbReference type="eggNOG" id="KOG0990">
    <property type="taxonomic scope" value="Eukaryota"/>
</dbReference>
<evidence type="ECO:0000256" key="7">
    <source>
        <dbReference type="SAM" id="MobiDB-lite"/>
    </source>
</evidence>
<keyword evidence="6" id="KW-0539">Nucleus</keyword>
<dbReference type="Gene3D" id="1.10.8.60">
    <property type="match status" value="1"/>
</dbReference>
<dbReference type="SUPFAM" id="SSF48019">
    <property type="entry name" value="post-AAA+ oligomerization domain-like"/>
    <property type="match status" value="1"/>
</dbReference>
<dbReference type="PANTHER" id="PTHR11669">
    <property type="entry name" value="REPLICATION FACTOR C / DNA POLYMERASE III GAMMA-TAU SUBUNIT"/>
    <property type="match status" value="1"/>
</dbReference>
<dbReference type="Gene3D" id="3.40.50.300">
    <property type="entry name" value="P-loop containing nucleotide triphosphate hydrolases"/>
    <property type="match status" value="1"/>
</dbReference>
<sequence length="382" mass="41952">MSADPMDVELESSCFATTKQVTATSKGKGKGKGKMADPGAPGPTTSAAAVARLAHRETARQTLPWVEKYRPSSLEELVAHEDIVGILQKLIASNKLPHLLFYGPPGTGKTSTILACAKKLYGADFKMMVLELNASDDRGIDVVRGQIKEFAGTKRLFSSGVKLVILDEADAMTNDAQFALRRVIEKYTKHTRFCMICNYVNKIIPALQSRCTKFRFAPLKPEQIQGRLQHVVDQEKVTITPDGVEAVMRLGQGDMRRVLNLLQSTHMAYQKVDERHAYLCAAAPLKEDMEYIRNALLTASFKDAFDGILKLTTAKGYSLGDIVQELALKVMEIELPAAVMVHLLDEMSNTEERLAHGGSERLQLGSLVGAFATARHMMSPAS</sequence>
<proteinExistence type="inferred from homology"/>
<dbReference type="GO" id="GO:0006281">
    <property type="term" value="P:DNA repair"/>
    <property type="evidence" value="ECO:0007669"/>
    <property type="project" value="TreeGrafter"/>
</dbReference>
<feature type="region of interest" description="Disordered" evidence="7">
    <location>
        <begin position="22"/>
        <end position="45"/>
    </location>
</feature>
<reference evidence="9 10" key="1">
    <citation type="journal article" date="2010" name="Nature">
        <title>The Ectocarpus genome and the independent evolution of multicellularity in brown algae.</title>
        <authorList>
            <person name="Cock J.M."/>
            <person name="Sterck L."/>
            <person name="Rouze P."/>
            <person name="Scornet D."/>
            <person name="Allen A.E."/>
            <person name="Amoutzias G."/>
            <person name="Anthouard V."/>
            <person name="Artiguenave F."/>
            <person name="Aury J.M."/>
            <person name="Badger J.H."/>
            <person name="Beszteri B."/>
            <person name="Billiau K."/>
            <person name="Bonnet E."/>
            <person name="Bothwell J.H."/>
            <person name="Bowler C."/>
            <person name="Boyen C."/>
            <person name="Brownlee C."/>
            <person name="Carrano C.J."/>
            <person name="Charrier B."/>
            <person name="Cho G.Y."/>
            <person name="Coelho S.M."/>
            <person name="Collen J."/>
            <person name="Corre E."/>
            <person name="Da Silva C."/>
            <person name="Delage L."/>
            <person name="Delaroque N."/>
            <person name="Dittami S.M."/>
            <person name="Doulbeau S."/>
            <person name="Elias M."/>
            <person name="Farnham G."/>
            <person name="Gachon C.M."/>
            <person name="Gschloessl B."/>
            <person name="Heesch S."/>
            <person name="Jabbari K."/>
            <person name="Jubin C."/>
            <person name="Kawai H."/>
            <person name="Kimura K."/>
            <person name="Kloareg B."/>
            <person name="Kupper F.C."/>
            <person name="Lang D."/>
            <person name="Le Bail A."/>
            <person name="Leblanc C."/>
            <person name="Lerouge P."/>
            <person name="Lohr M."/>
            <person name="Lopez P.J."/>
            <person name="Martens C."/>
            <person name="Maumus F."/>
            <person name="Michel G."/>
            <person name="Miranda-Saavedra D."/>
            <person name="Morales J."/>
            <person name="Moreau H."/>
            <person name="Motomura T."/>
            <person name="Nagasato C."/>
            <person name="Napoli C.A."/>
            <person name="Nelson D.R."/>
            <person name="Nyvall-Collen P."/>
            <person name="Peters A.F."/>
            <person name="Pommier C."/>
            <person name="Potin P."/>
            <person name="Poulain J."/>
            <person name="Quesneville H."/>
            <person name="Read B."/>
            <person name="Rensing S.A."/>
            <person name="Ritter A."/>
            <person name="Rousvoal S."/>
            <person name="Samanta M."/>
            <person name="Samson G."/>
            <person name="Schroeder D.C."/>
            <person name="Segurens B."/>
            <person name="Strittmatter M."/>
            <person name="Tonon T."/>
            <person name="Tregear J.W."/>
            <person name="Valentin K."/>
            <person name="von Dassow P."/>
            <person name="Yamagishi T."/>
            <person name="Van de Peer Y."/>
            <person name="Wincker P."/>
        </authorList>
    </citation>
    <scope>NUCLEOTIDE SEQUENCE [LARGE SCALE GENOMIC DNA]</scope>
    <source>
        <strain evidence="10">Ec32 / CCAP1310/4</strain>
    </source>
</reference>
<dbReference type="GO" id="GO:0006261">
    <property type="term" value="P:DNA-templated DNA replication"/>
    <property type="evidence" value="ECO:0007669"/>
    <property type="project" value="TreeGrafter"/>
</dbReference>
<keyword evidence="4" id="KW-0547">Nucleotide-binding</keyword>
<dbReference type="Proteomes" id="UP000002630">
    <property type="component" value="Linkage Group LG15"/>
</dbReference>
<protein>
    <recommendedName>
        <fullName evidence="8">AAA+ ATPase domain-containing protein</fullName>
    </recommendedName>
</protein>
<dbReference type="InterPro" id="IPR027417">
    <property type="entry name" value="P-loop_NTPase"/>
</dbReference>
<dbReference type="GO" id="GO:0005634">
    <property type="term" value="C:nucleus"/>
    <property type="evidence" value="ECO:0007669"/>
    <property type="project" value="UniProtKB-SubCell"/>
</dbReference>
<keyword evidence="5" id="KW-0067">ATP-binding</keyword>
<evidence type="ECO:0000313" key="10">
    <source>
        <dbReference type="Proteomes" id="UP000002630"/>
    </source>
</evidence>